<evidence type="ECO:0000256" key="4">
    <source>
        <dbReference type="ARBA" id="ARBA00022695"/>
    </source>
</evidence>
<dbReference type="GO" id="GO:0008878">
    <property type="term" value="F:glucose-1-phosphate adenylyltransferase activity"/>
    <property type="evidence" value="ECO:0007669"/>
    <property type="project" value="InterPro"/>
</dbReference>
<evidence type="ECO:0000256" key="1">
    <source>
        <dbReference type="ARBA" id="ARBA00010443"/>
    </source>
</evidence>
<dbReference type="Pfam" id="PF24894">
    <property type="entry name" value="Hexapep_GlmU"/>
    <property type="match status" value="1"/>
</dbReference>
<dbReference type="CDD" id="cd02508">
    <property type="entry name" value="ADP_Glucose_PP"/>
    <property type="match status" value="1"/>
</dbReference>
<protein>
    <submittedName>
        <fullName evidence="11">Glucose-1-phosphate adenylyltransferase</fullName>
    </submittedName>
</protein>
<keyword evidence="3" id="KW-0808">Transferase</keyword>
<evidence type="ECO:0000259" key="10">
    <source>
        <dbReference type="Pfam" id="PF24894"/>
    </source>
</evidence>
<evidence type="ECO:0000313" key="11">
    <source>
        <dbReference type="EMBL" id="GLC23501.1"/>
    </source>
</evidence>
<dbReference type="AlphaFoldDB" id="A0AA37V509"/>
<dbReference type="InterPro" id="IPR005836">
    <property type="entry name" value="ADP_Glu_pyroP_CS"/>
</dbReference>
<evidence type="ECO:0000259" key="9">
    <source>
        <dbReference type="Pfam" id="PF00483"/>
    </source>
</evidence>
<dbReference type="PANTHER" id="PTHR43523:SF2">
    <property type="entry name" value="GLUCOSE-1-PHOSPHATE ADENYLYLTRANSFERASE"/>
    <property type="match status" value="1"/>
</dbReference>
<dbReference type="InterPro" id="IPR011831">
    <property type="entry name" value="ADP-Glc_PPase"/>
</dbReference>
<reference evidence="11" key="1">
    <citation type="submission" date="2022-08" db="EMBL/GenBank/DDBJ databases">
        <title>Draft genome sequencing of Roseisolibacter agri AW1220.</title>
        <authorList>
            <person name="Tobiishi Y."/>
            <person name="Tonouchi A."/>
        </authorList>
    </citation>
    <scope>NUCLEOTIDE SEQUENCE</scope>
    <source>
        <strain evidence="11">AW1220</strain>
    </source>
</reference>
<evidence type="ECO:0000256" key="8">
    <source>
        <dbReference type="ARBA" id="ARBA00023277"/>
    </source>
</evidence>
<evidence type="ECO:0000256" key="5">
    <source>
        <dbReference type="ARBA" id="ARBA00022741"/>
    </source>
</evidence>
<dbReference type="InterPro" id="IPR011004">
    <property type="entry name" value="Trimer_LpxA-like_sf"/>
</dbReference>
<dbReference type="InterPro" id="IPR056818">
    <property type="entry name" value="GlmU/GlgC-like_hexapep"/>
</dbReference>
<dbReference type="InterPro" id="IPR029044">
    <property type="entry name" value="Nucleotide-diphossugar_trans"/>
</dbReference>
<keyword evidence="4 11" id="KW-0548">Nucleotidyltransferase</keyword>
<dbReference type="RefSeq" id="WP_284347938.1">
    <property type="nucleotide sequence ID" value="NZ_BRXS01000001.1"/>
</dbReference>
<dbReference type="Proteomes" id="UP001161325">
    <property type="component" value="Unassembled WGS sequence"/>
</dbReference>
<feature type="domain" description="Glucose-1-phosphate adenylyltransferase/Bifunctional protein GlmU-like C-terminal hexapeptide" evidence="10">
    <location>
        <begin position="290"/>
        <end position="377"/>
    </location>
</feature>
<keyword evidence="12" id="KW-1185">Reference proteome</keyword>
<comment type="caution">
    <text evidence="11">The sequence shown here is derived from an EMBL/GenBank/DDBJ whole genome shotgun (WGS) entry which is preliminary data.</text>
</comment>
<dbReference type="EMBL" id="BRXS01000001">
    <property type="protein sequence ID" value="GLC23501.1"/>
    <property type="molecule type" value="Genomic_DNA"/>
</dbReference>
<evidence type="ECO:0000313" key="12">
    <source>
        <dbReference type="Proteomes" id="UP001161325"/>
    </source>
</evidence>
<feature type="domain" description="Nucleotidyl transferase" evidence="9">
    <location>
        <begin position="9"/>
        <end position="269"/>
    </location>
</feature>
<name>A0AA37V509_9BACT</name>
<keyword evidence="5" id="KW-0547">Nucleotide-binding</keyword>
<keyword evidence="2" id="KW-0321">Glycogen metabolism</keyword>
<organism evidence="11 12">
    <name type="scientific">Roseisolibacter agri</name>
    <dbReference type="NCBI Taxonomy" id="2014610"/>
    <lineage>
        <taxon>Bacteria</taxon>
        <taxon>Pseudomonadati</taxon>
        <taxon>Gemmatimonadota</taxon>
        <taxon>Gemmatimonadia</taxon>
        <taxon>Gemmatimonadales</taxon>
        <taxon>Gemmatimonadaceae</taxon>
        <taxon>Roseisolibacter</taxon>
    </lineage>
</organism>
<accession>A0AA37V509</accession>
<dbReference type="SUPFAM" id="SSF51161">
    <property type="entry name" value="Trimeric LpxA-like enzymes"/>
    <property type="match status" value="1"/>
</dbReference>
<evidence type="ECO:0000256" key="2">
    <source>
        <dbReference type="ARBA" id="ARBA00022600"/>
    </source>
</evidence>
<gene>
    <name evidence="11" type="ORF">rosag_00140</name>
</gene>
<dbReference type="Pfam" id="PF00483">
    <property type="entry name" value="NTP_transferase"/>
    <property type="match status" value="1"/>
</dbReference>
<evidence type="ECO:0000256" key="6">
    <source>
        <dbReference type="ARBA" id="ARBA00022840"/>
    </source>
</evidence>
<comment type="similarity">
    <text evidence="1">Belongs to the bacterial/plant glucose-1-phosphate adenylyltransferase family.</text>
</comment>
<evidence type="ECO:0000256" key="3">
    <source>
        <dbReference type="ARBA" id="ARBA00022679"/>
    </source>
</evidence>
<keyword evidence="8" id="KW-0119">Carbohydrate metabolism</keyword>
<dbReference type="PROSITE" id="PS00808">
    <property type="entry name" value="ADP_GLC_PYROPHOSPH_1"/>
    <property type="match status" value="1"/>
</dbReference>
<dbReference type="InterPro" id="IPR005835">
    <property type="entry name" value="NTP_transferase_dom"/>
</dbReference>
<dbReference type="PANTHER" id="PTHR43523">
    <property type="entry name" value="GLUCOSE-1-PHOSPHATE ADENYLYLTRANSFERASE-RELATED"/>
    <property type="match status" value="1"/>
</dbReference>
<dbReference type="Gene3D" id="2.160.10.10">
    <property type="entry name" value="Hexapeptide repeat proteins"/>
    <property type="match status" value="1"/>
</dbReference>
<evidence type="ECO:0000256" key="7">
    <source>
        <dbReference type="ARBA" id="ARBA00023056"/>
    </source>
</evidence>
<keyword evidence="7" id="KW-0320">Glycogen biosynthesis</keyword>
<sequence>MASRPRTLALVLAGGKGSRLGPLTQRRAKPALPFGGGYRMIDFPLTNCVHSGLSDVWVVEQYQPHALNDHLLNGRPWDLDRNQGGLRILPPFTGAHGEGFAGGNADALWRHRALLAESGADELVVLSADHVERVDLRDVLDAHREARASVTMVTTEVARDEASRFGVVHVAAGGRVQAFDYKPEHPPGDGARVTVTTEVFAYDLQHLLATLDALAAEVERRDDVPHLQDFGDHLLPALVREGRAHCVPHAGYWRDLGTPGSYWRGHMDLLGDEPALVVDDPAWPVRTAAAQLMPARVSRGAELADALLAPGAYVAGRVARSVLGPGAIVEAGAEVHDSVLLHGAVVRRGARVVRAVLDDGVEVGAGAVVGGAGEGDDAITVVGMGARVDAGERLAAGATRDAARRDAEPR</sequence>
<dbReference type="Gene3D" id="3.90.550.10">
    <property type="entry name" value="Spore Coat Polysaccharide Biosynthesis Protein SpsA, Chain A"/>
    <property type="match status" value="1"/>
</dbReference>
<keyword evidence="6" id="KW-0067">ATP-binding</keyword>
<dbReference type="GO" id="GO:0005978">
    <property type="term" value="P:glycogen biosynthetic process"/>
    <property type="evidence" value="ECO:0007669"/>
    <property type="project" value="UniProtKB-KW"/>
</dbReference>
<proteinExistence type="inferred from homology"/>
<dbReference type="GO" id="GO:0005524">
    <property type="term" value="F:ATP binding"/>
    <property type="evidence" value="ECO:0007669"/>
    <property type="project" value="UniProtKB-KW"/>
</dbReference>
<dbReference type="SUPFAM" id="SSF53448">
    <property type="entry name" value="Nucleotide-diphospho-sugar transferases"/>
    <property type="match status" value="1"/>
</dbReference>